<evidence type="ECO:0000256" key="1">
    <source>
        <dbReference type="ARBA" id="ARBA00004496"/>
    </source>
</evidence>
<dbReference type="PROSITE" id="PS00301">
    <property type="entry name" value="G_TR_1"/>
    <property type="match status" value="1"/>
</dbReference>
<dbReference type="GO" id="GO:0005525">
    <property type="term" value="F:GTP binding"/>
    <property type="evidence" value="ECO:0007669"/>
    <property type="project" value="UniProtKB-UniRule"/>
</dbReference>
<keyword evidence="5 10" id="KW-0547">Nucleotide-binding</keyword>
<dbReference type="InterPro" id="IPR027417">
    <property type="entry name" value="P-loop_NTPase"/>
</dbReference>
<dbReference type="SUPFAM" id="SSF52540">
    <property type="entry name" value="P-loop containing nucleoside triphosphate hydrolases"/>
    <property type="match status" value="1"/>
</dbReference>
<comment type="function">
    <text evidence="9 10">Catalyzes the GTP-dependent ribosomal translocation step during translation elongation. During this step, the ribosome changes from the pre-translocational (PRE) to the post-translocational (POST) state as the newly formed A-site-bound peptidyl-tRNA and P-site-bound deacylated tRNA move to the P and E sites, respectively. Catalyzes the coordinated movement of the two tRNA molecules, the mRNA and conformational changes in the ribosome.</text>
</comment>
<dbReference type="Gene3D" id="3.30.70.870">
    <property type="entry name" value="Elongation Factor G (Translational Gtpase), domain 3"/>
    <property type="match status" value="1"/>
</dbReference>
<evidence type="ECO:0000256" key="3">
    <source>
        <dbReference type="ARBA" id="ARBA00017891"/>
    </source>
</evidence>
<evidence type="ECO:0000256" key="2">
    <source>
        <dbReference type="ARBA" id="ARBA00005870"/>
    </source>
</evidence>
<name>A0A848DB22_9EURY</name>
<feature type="binding site" evidence="10">
    <location>
        <begin position="148"/>
        <end position="151"/>
    </location>
    <ligand>
        <name>GTP</name>
        <dbReference type="ChEBI" id="CHEBI:37565"/>
    </ligand>
</feature>
<dbReference type="PANTHER" id="PTHR42908">
    <property type="entry name" value="TRANSLATION ELONGATION FACTOR-RELATED"/>
    <property type="match status" value="1"/>
</dbReference>
<dbReference type="InterPro" id="IPR004161">
    <property type="entry name" value="EFTu-like_2"/>
</dbReference>
<dbReference type="SUPFAM" id="SSF50447">
    <property type="entry name" value="Translation proteins"/>
    <property type="match status" value="1"/>
</dbReference>
<dbReference type="Pfam" id="PF00009">
    <property type="entry name" value="GTP_EFTU"/>
    <property type="match status" value="1"/>
</dbReference>
<dbReference type="InterPro" id="IPR000795">
    <property type="entry name" value="T_Tr_GTP-bd_dom"/>
</dbReference>
<dbReference type="SMART" id="SM00889">
    <property type="entry name" value="EFG_IV"/>
    <property type="match status" value="1"/>
</dbReference>
<protein>
    <recommendedName>
        <fullName evidence="3 10">Elongation factor 2</fullName>
        <shortName evidence="10">EF-2</shortName>
    </recommendedName>
</protein>
<dbReference type="Gene3D" id="3.30.70.240">
    <property type="match status" value="1"/>
</dbReference>
<organism evidence="12 13">
    <name type="scientific">Candidatus Ethanoperedens thermophilum</name>
    <dbReference type="NCBI Taxonomy" id="2766897"/>
    <lineage>
        <taxon>Archaea</taxon>
        <taxon>Methanobacteriati</taxon>
        <taxon>Methanobacteriota</taxon>
        <taxon>Stenosarchaea group</taxon>
        <taxon>Methanomicrobia</taxon>
        <taxon>Methanosarcinales</taxon>
        <taxon>Methanosarcinales incertae sedis</taxon>
        <taxon>GOM Arc I cluster</taxon>
        <taxon>Candidatus Ethanoperedens</taxon>
    </lineage>
</organism>
<dbReference type="CDD" id="cd01514">
    <property type="entry name" value="Elongation_Factor_C"/>
    <property type="match status" value="1"/>
</dbReference>
<dbReference type="NCBIfam" id="TIGR00490">
    <property type="entry name" value="aEF-2"/>
    <property type="match status" value="1"/>
</dbReference>
<dbReference type="CDD" id="cd01885">
    <property type="entry name" value="EF2"/>
    <property type="match status" value="1"/>
</dbReference>
<dbReference type="FunFam" id="3.30.70.240:FF:000010">
    <property type="entry name" value="Elongation factor 2"/>
    <property type="match status" value="1"/>
</dbReference>
<feature type="modified residue" description="Diphthamide" evidence="10">
    <location>
        <position position="595"/>
    </location>
</feature>
<dbReference type="AlphaFoldDB" id="A0A848DB22"/>
<dbReference type="InterPro" id="IPR004543">
    <property type="entry name" value="Transl_elong_EFG/EF2_arc"/>
</dbReference>
<dbReference type="PANTHER" id="PTHR42908:SF3">
    <property type="entry name" value="ELONGATION FACTOR-LIKE GTPASE 1"/>
    <property type="match status" value="1"/>
</dbReference>
<dbReference type="Pfam" id="PF03764">
    <property type="entry name" value="EFG_IV"/>
    <property type="match status" value="1"/>
</dbReference>
<proteinExistence type="inferred from homology"/>
<dbReference type="InterPro" id="IPR031157">
    <property type="entry name" value="G_TR_CS"/>
</dbReference>
<keyword evidence="4 10" id="KW-0963">Cytoplasm</keyword>
<dbReference type="SUPFAM" id="SSF54980">
    <property type="entry name" value="EF-G C-terminal domain-like"/>
    <property type="match status" value="2"/>
</dbReference>
<evidence type="ECO:0000313" key="13">
    <source>
        <dbReference type="Proteomes" id="UP000606580"/>
    </source>
</evidence>
<dbReference type="InterPro" id="IPR020568">
    <property type="entry name" value="Ribosomal_Su5_D2-typ_SF"/>
</dbReference>
<sequence>MGRRKKMVERVQALMDKTEFIRNIGIVAHIDHGKTTLSDNLLAGAGMISKELAGTQLFMDYDEEEQQRGITINAANVSMVHTFEEKEYLINLIDTPGHVDFGGDVTRAMRAVDGALVVVDAVEGTMPQTETVLRQALRENVKPVLFINKVDRLINELKVDSQEMQVRLGKVIDHVNKLIKGMRPEKYKEWRMDAANGTVAFGSALYNWAVSVPFMARTKIGFNEVYDYCKNEDMKSLAQKCPLHEVVNDMIIRFMPNPLEAQKERIKVIWRGDPESEIGKSMINVDSSGEVALMVTKILTDPHAGEISAGRLFSGTLRRGAELYISGTAVKNRLQQVGIYMGPDRVEVEQIPAGNIVAVSGLKDAIVGTTATTLQDMVPFEGITHASEPVVTVSVEAKHMKDLPKLVEVLRQVAKEDPTLKVSINEETGEHLMAGMGELHLEVVGHRIERDKNVEIITSTPLVVYRETIQGAAGPVEGKSPNRHNRFYVEVEPMKPEVVELIKSGSVSMKMSEIDRRNLLIKAGMTKDEAKGITHIFESNMYIDMTKGVQYLRETMELILEGFEEVMKEGPLSREPCQGVQVKLVDVKLHEDAVHRGPAQVIPASRQAIQAATLMAGPTLLEPYQKVFIQVPQEQMGGATREIQGRRGMILNMETEGDTIILEAKTPVAELFGFAGDLRSATEGRAMWSTEFAGFETIPTNMLKDVVKGIRQRKGLKLEPPKASDFMSR</sequence>
<keyword evidence="7 10" id="KW-0648">Protein biosynthesis</keyword>
<dbReference type="GO" id="GO:1990904">
    <property type="term" value="C:ribonucleoprotein complex"/>
    <property type="evidence" value="ECO:0007669"/>
    <property type="project" value="TreeGrafter"/>
</dbReference>
<dbReference type="FunFam" id="3.40.50.300:FF:000684">
    <property type="entry name" value="Elongation factor 2"/>
    <property type="match status" value="1"/>
</dbReference>
<evidence type="ECO:0000256" key="7">
    <source>
        <dbReference type="ARBA" id="ARBA00022917"/>
    </source>
</evidence>
<dbReference type="GO" id="GO:0005829">
    <property type="term" value="C:cytosol"/>
    <property type="evidence" value="ECO:0007669"/>
    <property type="project" value="TreeGrafter"/>
</dbReference>
<dbReference type="InterPro" id="IPR035647">
    <property type="entry name" value="EFG_III/V"/>
</dbReference>
<keyword evidence="8 10" id="KW-0342">GTP-binding</keyword>
<dbReference type="InterPro" id="IPR005225">
    <property type="entry name" value="Small_GTP-bd"/>
</dbReference>
<comment type="similarity">
    <text evidence="2 10">Belongs to the TRAFAC class translation factor GTPase superfamily. Classic translation factor GTPase family. EF-G/EF-2 subfamily.</text>
</comment>
<dbReference type="SUPFAM" id="SSF54211">
    <property type="entry name" value="Ribosomal protein S5 domain 2-like"/>
    <property type="match status" value="1"/>
</dbReference>
<dbReference type="Proteomes" id="UP000606580">
    <property type="component" value="Unassembled WGS sequence"/>
</dbReference>
<dbReference type="GO" id="GO:0003924">
    <property type="term" value="F:GTPase activity"/>
    <property type="evidence" value="ECO:0007669"/>
    <property type="project" value="InterPro"/>
</dbReference>
<dbReference type="InterPro" id="IPR005517">
    <property type="entry name" value="Transl_elong_EFG/EF2_IV"/>
</dbReference>
<dbReference type="Pfam" id="PF03144">
    <property type="entry name" value="GTP_EFTU_D2"/>
    <property type="match status" value="1"/>
</dbReference>
<dbReference type="NCBIfam" id="TIGR00231">
    <property type="entry name" value="small_GTP"/>
    <property type="match status" value="1"/>
</dbReference>
<accession>A0A848DB22</accession>
<dbReference type="InterPro" id="IPR041095">
    <property type="entry name" value="EFG_II"/>
</dbReference>
<dbReference type="Gene3D" id="3.40.50.300">
    <property type="entry name" value="P-loop containing nucleotide triphosphate hydrolases"/>
    <property type="match status" value="1"/>
</dbReference>
<dbReference type="Pfam" id="PF00679">
    <property type="entry name" value="EFG_C"/>
    <property type="match status" value="1"/>
</dbReference>
<dbReference type="PRINTS" id="PR00315">
    <property type="entry name" value="ELONGATNFCT"/>
</dbReference>
<dbReference type="CDD" id="cd16268">
    <property type="entry name" value="EF2_II"/>
    <property type="match status" value="1"/>
</dbReference>
<gene>
    <name evidence="10" type="primary">fusA</name>
    <name evidence="12" type="ORF">GIS02_03910</name>
</gene>
<comment type="subcellular location">
    <subcellularLocation>
        <location evidence="1 10">Cytoplasm</location>
    </subcellularLocation>
</comment>
<feature type="domain" description="Tr-type G" evidence="11">
    <location>
        <begin position="19"/>
        <end position="259"/>
    </location>
</feature>
<evidence type="ECO:0000256" key="9">
    <source>
        <dbReference type="ARBA" id="ARBA00024731"/>
    </source>
</evidence>
<evidence type="ECO:0000256" key="4">
    <source>
        <dbReference type="ARBA" id="ARBA00022490"/>
    </source>
</evidence>
<dbReference type="InterPro" id="IPR009000">
    <property type="entry name" value="Transl_B-barrel_sf"/>
</dbReference>
<evidence type="ECO:0000256" key="5">
    <source>
        <dbReference type="ARBA" id="ARBA00022741"/>
    </source>
</evidence>
<dbReference type="GO" id="GO:0003746">
    <property type="term" value="F:translation elongation factor activity"/>
    <property type="evidence" value="ECO:0007669"/>
    <property type="project" value="UniProtKB-UniRule"/>
</dbReference>
<evidence type="ECO:0000256" key="10">
    <source>
        <dbReference type="HAMAP-Rule" id="MF_00054"/>
    </source>
</evidence>
<dbReference type="InterPro" id="IPR014721">
    <property type="entry name" value="Ribsml_uS5_D2-typ_fold_subgr"/>
</dbReference>
<feature type="binding site" evidence="10">
    <location>
        <begin position="94"/>
        <end position="98"/>
    </location>
    <ligand>
        <name>GTP</name>
        <dbReference type="ChEBI" id="CHEBI:37565"/>
    </ligand>
</feature>
<dbReference type="FunFam" id="3.30.70.870:FF:000002">
    <property type="entry name" value="Translation elongation factor 2"/>
    <property type="match status" value="1"/>
</dbReference>
<dbReference type="SMART" id="SM00838">
    <property type="entry name" value="EFG_C"/>
    <property type="match status" value="1"/>
</dbReference>
<dbReference type="InterPro" id="IPR000640">
    <property type="entry name" value="EFG_V-like"/>
</dbReference>
<evidence type="ECO:0000256" key="6">
    <source>
        <dbReference type="ARBA" id="ARBA00022768"/>
    </source>
</evidence>
<dbReference type="CDD" id="cd01681">
    <property type="entry name" value="aeEF2_snRNP_like_IV"/>
    <property type="match status" value="1"/>
</dbReference>
<dbReference type="HAMAP" id="MF_00054_A">
    <property type="entry name" value="EF_G_EF_2_A"/>
    <property type="match status" value="1"/>
</dbReference>
<dbReference type="PROSITE" id="PS51722">
    <property type="entry name" value="G_TR_2"/>
    <property type="match status" value="1"/>
</dbReference>
<dbReference type="Gene3D" id="2.40.30.10">
    <property type="entry name" value="Translation factors"/>
    <property type="match status" value="1"/>
</dbReference>
<evidence type="ECO:0000259" key="11">
    <source>
        <dbReference type="PROSITE" id="PS51722"/>
    </source>
</evidence>
<comment type="caution">
    <text evidence="12">The sequence shown here is derived from an EMBL/GenBank/DDBJ whole genome shotgun (WGS) entry which is preliminary data.</text>
</comment>
<dbReference type="EMBL" id="WNEG01000076">
    <property type="protein sequence ID" value="NMG83332.1"/>
    <property type="molecule type" value="Genomic_DNA"/>
</dbReference>
<reference evidence="12" key="1">
    <citation type="journal article" date="2020" name="MBio">
        <title>'Candidatus Ethanoperedens,' a Thermophilic Genus of Archaea Mediating the Anaerobic Oxidation of Ethane.</title>
        <authorList>
            <person name="Hahn C.J."/>
            <person name="Laso-Perez R."/>
            <person name="Vulcano F."/>
            <person name="Vaziourakis K.M."/>
            <person name="Stokke R."/>
            <person name="Steen I.H."/>
            <person name="Teske A."/>
            <person name="Boetius A."/>
            <person name="Liebeke M."/>
            <person name="Amann R."/>
            <person name="Knittel K."/>
            <person name="Wegener G."/>
        </authorList>
    </citation>
    <scope>NUCLEOTIDE SEQUENCE</scope>
    <source>
        <strain evidence="12">GoM-Arc1-LC-WB58</strain>
    </source>
</reference>
<dbReference type="Gene3D" id="3.30.230.10">
    <property type="match status" value="1"/>
</dbReference>
<feature type="binding site" evidence="10">
    <location>
        <begin position="28"/>
        <end position="35"/>
    </location>
    <ligand>
        <name>GTP</name>
        <dbReference type="ChEBI" id="CHEBI:37565"/>
    </ligand>
</feature>
<keyword evidence="6 10" id="KW-0251">Elongation factor</keyword>
<dbReference type="CDD" id="cd16261">
    <property type="entry name" value="EF2_snRNP_III"/>
    <property type="match status" value="1"/>
</dbReference>
<evidence type="ECO:0000313" key="12">
    <source>
        <dbReference type="EMBL" id="NMG83332.1"/>
    </source>
</evidence>
<dbReference type="Pfam" id="PF14492">
    <property type="entry name" value="EFG_III"/>
    <property type="match status" value="1"/>
</dbReference>
<evidence type="ECO:0000256" key="8">
    <source>
        <dbReference type="ARBA" id="ARBA00023134"/>
    </source>
</evidence>